<dbReference type="GO" id="GO:0004816">
    <property type="term" value="F:asparagine-tRNA ligase activity"/>
    <property type="evidence" value="ECO:0007669"/>
    <property type="project" value="TreeGrafter"/>
</dbReference>
<keyword evidence="2" id="KW-0547">Nucleotide-binding</keyword>
<sequence>MSAPAVLVGAHLPPGPRAHLSSDSTRRILRLQNLFLRHAREFLYEAGFVELLPPVIGPVTDPGIRGAKQVDVDFYGHRYKLMTSAFVYKQAALLAYDKIFYVAPNVRMEPLETCSTQRHLAEFHQLDIEMAHTSREQVMDLAEELITTATRAVVAECEPALRDLGRDVDALRAMLAAPFERLAHTDAVTRLVDGGHAQSAAAEIDWEGERILSEGSGRPVFLTDYPKGSRVFLEREDSQRPGVLRTFDLLMPEGYGEVISGGERESDYRRLITRMRETGENPAKYGWYLDEVKKGIPPSAGFGLGVQRFTRYLVGADYVWQTTAFPKLPGVVSP</sequence>
<dbReference type="RefSeq" id="WP_198504570.1">
    <property type="nucleotide sequence ID" value="NZ_CP065959.1"/>
</dbReference>
<dbReference type="InterPro" id="IPR002312">
    <property type="entry name" value="Asp/Asn-tRNA-synth_IIb"/>
</dbReference>
<evidence type="ECO:0000256" key="3">
    <source>
        <dbReference type="ARBA" id="ARBA00022840"/>
    </source>
</evidence>
<dbReference type="InterPro" id="IPR006195">
    <property type="entry name" value="aa-tRNA-synth_II"/>
</dbReference>
<evidence type="ECO:0000259" key="6">
    <source>
        <dbReference type="PROSITE" id="PS50862"/>
    </source>
</evidence>
<evidence type="ECO:0000256" key="5">
    <source>
        <dbReference type="ARBA" id="ARBA00023146"/>
    </source>
</evidence>
<evidence type="ECO:0000313" key="8">
    <source>
        <dbReference type="Proteomes" id="UP000596130"/>
    </source>
</evidence>
<name>A0A7T4PMG7_9ACTN</name>
<evidence type="ECO:0000256" key="2">
    <source>
        <dbReference type="ARBA" id="ARBA00022741"/>
    </source>
</evidence>
<gene>
    <name evidence="7" type="ORF">I8755_35115</name>
</gene>
<keyword evidence="5" id="KW-0030">Aminoacyl-tRNA synthetase</keyword>
<evidence type="ECO:0000256" key="1">
    <source>
        <dbReference type="ARBA" id="ARBA00022598"/>
    </source>
</evidence>
<dbReference type="GO" id="GO:0006421">
    <property type="term" value="P:asparaginyl-tRNA aminoacylation"/>
    <property type="evidence" value="ECO:0007669"/>
    <property type="project" value="TreeGrafter"/>
</dbReference>
<accession>A0A7T4PMG7</accession>
<dbReference type="NCBIfam" id="NF005052">
    <property type="entry name" value="PRK06462.1-1"/>
    <property type="match status" value="1"/>
</dbReference>
<dbReference type="Gene3D" id="3.30.930.10">
    <property type="entry name" value="Bira Bifunctional Protein, Domain 2"/>
    <property type="match status" value="1"/>
</dbReference>
<feature type="domain" description="Aminoacyl-transfer RNA synthetases class-II family profile" evidence="6">
    <location>
        <begin position="29"/>
        <end position="334"/>
    </location>
</feature>
<dbReference type="Proteomes" id="UP000596130">
    <property type="component" value="Chromosome"/>
</dbReference>
<evidence type="ECO:0000256" key="4">
    <source>
        <dbReference type="ARBA" id="ARBA00022917"/>
    </source>
</evidence>
<dbReference type="PANTHER" id="PTHR22594:SF48">
    <property type="entry name" value="ASPARAGINYL-TRNA SYNTHETASE-RELATED PROTEIN (N-TRUNCATION)"/>
    <property type="match status" value="1"/>
</dbReference>
<dbReference type="EMBL" id="CP065959">
    <property type="protein sequence ID" value="QQC92993.1"/>
    <property type="molecule type" value="Genomic_DNA"/>
</dbReference>
<dbReference type="SUPFAM" id="SSF55681">
    <property type="entry name" value="Class II aaRS and biotin synthetases"/>
    <property type="match status" value="1"/>
</dbReference>
<dbReference type="Pfam" id="PF00152">
    <property type="entry name" value="tRNA-synt_2"/>
    <property type="match status" value="1"/>
</dbReference>
<dbReference type="GO" id="GO:0005524">
    <property type="term" value="F:ATP binding"/>
    <property type="evidence" value="ECO:0007669"/>
    <property type="project" value="UniProtKB-KW"/>
</dbReference>
<dbReference type="AlphaFoldDB" id="A0A7T4PMG7"/>
<dbReference type="PANTHER" id="PTHR22594">
    <property type="entry name" value="ASPARTYL/LYSYL-TRNA SYNTHETASE"/>
    <property type="match status" value="1"/>
</dbReference>
<dbReference type="PROSITE" id="PS50862">
    <property type="entry name" value="AA_TRNA_LIGASE_II"/>
    <property type="match status" value="1"/>
</dbReference>
<evidence type="ECO:0000313" key="7">
    <source>
        <dbReference type="EMBL" id="QQC92993.1"/>
    </source>
</evidence>
<reference evidence="7 8" key="1">
    <citation type="submission" date="2020-12" db="EMBL/GenBank/DDBJ databases">
        <title>Identification and biosynthesis of polyene macrolides produced by Streptomyces alfalfae Men-myco-93-63.</title>
        <authorList>
            <person name="Liu D."/>
            <person name="Li Y."/>
            <person name="Liu L."/>
            <person name="Han X."/>
            <person name="Shen F."/>
        </authorList>
    </citation>
    <scope>NUCLEOTIDE SEQUENCE [LARGE SCALE GENOMIC DNA]</scope>
    <source>
        <strain evidence="7 8">Men-myco-93-63</strain>
    </source>
</reference>
<dbReference type="InterPro" id="IPR045864">
    <property type="entry name" value="aa-tRNA-synth_II/BPL/LPL"/>
</dbReference>
<proteinExistence type="predicted"/>
<dbReference type="InterPro" id="IPR004364">
    <property type="entry name" value="Aa-tRNA-synt_II"/>
</dbReference>
<keyword evidence="1" id="KW-0436">Ligase</keyword>
<organism evidence="7 8">
    <name type="scientific">Streptomyces alfalfae</name>
    <dbReference type="NCBI Taxonomy" id="1642299"/>
    <lineage>
        <taxon>Bacteria</taxon>
        <taxon>Bacillati</taxon>
        <taxon>Actinomycetota</taxon>
        <taxon>Actinomycetes</taxon>
        <taxon>Kitasatosporales</taxon>
        <taxon>Streptomycetaceae</taxon>
        <taxon>Streptomyces</taxon>
    </lineage>
</organism>
<keyword evidence="4" id="KW-0648">Protein biosynthesis</keyword>
<keyword evidence="3" id="KW-0067">ATP-binding</keyword>
<protein>
    <recommendedName>
        <fullName evidence="6">Aminoacyl-transfer RNA synthetases class-II family profile domain-containing protein</fullName>
    </recommendedName>
</protein>
<dbReference type="PRINTS" id="PR01042">
    <property type="entry name" value="TRNASYNTHASP"/>
</dbReference>